<gene>
    <name evidence="1" type="ORF">J2S74_002695</name>
</gene>
<organism evidence="1 2">
    <name type="scientific">Evansella vedderi</name>
    <dbReference type="NCBI Taxonomy" id="38282"/>
    <lineage>
        <taxon>Bacteria</taxon>
        <taxon>Bacillati</taxon>
        <taxon>Bacillota</taxon>
        <taxon>Bacilli</taxon>
        <taxon>Bacillales</taxon>
        <taxon>Bacillaceae</taxon>
        <taxon>Evansella</taxon>
    </lineage>
</organism>
<dbReference type="EMBL" id="JAUSUG010000010">
    <property type="protein sequence ID" value="MDQ0255313.1"/>
    <property type="molecule type" value="Genomic_DNA"/>
</dbReference>
<comment type="caution">
    <text evidence="1">The sequence shown here is derived from an EMBL/GenBank/DDBJ whole genome shotgun (WGS) entry which is preliminary data.</text>
</comment>
<accession>A0ABT9ZVQ4</accession>
<sequence length="157" mass="18638">MKKWVSAIISIAFISYAGYFFAQNVLGNTDEMLRYLEKTEQLTNDYFSLMDQELFVESEEELFTFTETVLVPGLEEILERSLMISEGIEKEKLKEVHEIHNDSIKLHIEAEKAWLRGEDSETLFEQSSELYFEYEEKLDSLAKKWGVEIEWQDWEEE</sequence>
<name>A0ABT9ZVQ4_9BACI</name>
<protein>
    <submittedName>
        <fullName evidence="1">Uncharacterized protein</fullName>
    </submittedName>
</protein>
<dbReference type="RefSeq" id="WP_307326250.1">
    <property type="nucleotide sequence ID" value="NZ_JAUSUG010000010.1"/>
</dbReference>
<dbReference type="Proteomes" id="UP001230005">
    <property type="component" value="Unassembled WGS sequence"/>
</dbReference>
<reference evidence="1 2" key="1">
    <citation type="submission" date="2023-07" db="EMBL/GenBank/DDBJ databases">
        <title>Genomic Encyclopedia of Type Strains, Phase IV (KMG-IV): sequencing the most valuable type-strain genomes for metagenomic binning, comparative biology and taxonomic classification.</title>
        <authorList>
            <person name="Goeker M."/>
        </authorList>
    </citation>
    <scope>NUCLEOTIDE SEQUENCE [LARGE SCALE GENOMIC DNA]</scope>
    <source>
        <strain evidence="1 2">DSM 9768</strain>
    </source>
</reference>
<evidence type="ECO:0000313" key="1">
    <source>
        <dbReference type="EMBL" id="MDQ0255313.1"/>
    </source>
</evidence>
<evidence type="ECO:0000313" key="2">
    <source>
        <dbReference type="Proteomes" id="UP001230005"/>
    </source>
</evidence>
<keyword evidence="2" id="KW-1185">Reference proteome</keyword>
<proteinExistence type="predicted"/>